<protein>
    <submittedName>
        <fullName evidence="2">Uncharacterized protein</fullName>
    </submittedName>
</protein>
<organism evidence="2 3">
    <name type="scientific">Lentzea cavernae</name>
    <dbReference type="NCBI Taxonomy" id="2020703"/>
    <lineage>
        <taxon>Bacteria</taxon>
        <taxon>Bacillati</taxon>
        <taxon>Actinomycetota</taxon>
        <taxon>Actinomycetes</taxon>
        <taxon>Pseudonocardiales</taxon>
        <taxon>Pseudonocardiaceae</taxon>
        <taxon>Lentzea</taxon>
    </lineage>
</organism>
<evidence type="ECO:0000256" key="1">
    <source>
        <dbReference type="SAM" id="MobiDB-lite"/>
    </source>
</evidence>
<feature type="compositionally biased region" description="Polar residues" evidence="1">
    <location>
        <begin position="1"/>
        <end position="13"/>
    </location>
</feature>
<evidence type="ECO:0000313" key="2">
    <source>
        <dbReference type="EMBL" id="GHH39925.1"/>
    </source>
</evidence>
<comment type="caution">
    <text evidence="2">The sequence shown here is derived from an EMBL/GenBank/DDBJ whole genome shotgun (WGS) entry which is preliminary data.</text>
</comment>
<proteinExistence type="predicted"/>
<accession>A0ABQ3MFQ1</accession>
<name>A0ABQ3MFQ1_9PSEU</name>
<feature type="compositionally biased region" description="Polar residues" evidence="1">
    <location>
        <begin position="41"/>
        <end position="53"/>
    </location>
</feature>
<feature type="region of interest" description="Disordered" evidence="1">
    <location>
        <begin position="1"/>
        <end position="79"/>
    </location>
</feature>
<keyword evidence="3" id="KW-1185">Reference proteome</keyword>
<gene>
    <name evidence="2" type="ORF">GCM10017774_32400</name>
</gene>
<sequence length="79" mass="8106">MNDPFHTNASNVGLESRKHTSNVGGSTDTLDNDDTVIPQGSAPSPNVVTTATPVGNAAINPRNCSLTTKPPPAQPRPSA</sequence>
<feature type="compositionally biased region" description="Pro residues" evidence="1">
    <location>
        <begin position="69"/>
        <end position="79"/>
    </location>
</feature>
<evidence type="ECO:0000313" key="3">
    <source>
        <dbReference type="Proteomes" id="UP000605568"/>
    </source>
</evidence>
<reference evidence="3" key="1">
    <citation type="journal article" date="2019" name="Int. J. Syst. Evol. Microbiol.">
        <title>The Global Catalogue of Microorganisms (GCM) 10K type strain sequencing project: providing services to taxonomists for standard genome sequencing and annotation.</title>
        <authorList>
            <consortium name="The Broad Institute Genomics Platform"/>
            <consortium name="The Broad Institute Genome Sequencing Center for Infectious Disease"/>
            <person name="Wu L."/>
            <person name="Ma J."/>
        </authorList>
    </citation>
    <scope>NUCLEOTIDE SEQUENCE [LARGE SCALE GENOMIC DNA]</scope>
    <source>
        <strain evidence="3">CGMCC 4.7367</strain>
    </source>
</reference>
<dbReference type="EMBL" id="BNAR01000004">
    <property type="protein sequence ID" value="GHH39925.1"/>
    <property type="molecule type" value="Genomic_DNA"/>
</dbReference>
<dbReference type="Proteomes" id="UP000605568">
    <property type="component" value="Unassembled WGS sequence"/>
</dbReference>